<dbReference type="SUPFAM" id="SSF52833">
    <property type="entry name" value="Thioredoxin-like"/>
    <property type="match status" value="1"/>
</dbReference>
<sequence length="256" mass="27073">MGGAERSARKRRQQAAGARAVAQARGTGPNKRVIAAVVAVVLLAGVVIGGVLWTNASKNSTAGQTITPQTAGASLDAPGERQGATVVSGKPDAKVKLDIYADFLCPYCGQLQQSYGDQIEQQIQAGKLQVTYHMIPLLASRSDPPGYSLDSANASLCAADEGKFTAYHDSLFKNQPKEGARGYDKAQLTKLGQDLGITSPQFASCVNSGTYDQQLNAALQQISQNPNFQGTPGVFHNGAPVDWTRPDWLNTLVNQA</sequence>
<keyword evidence="4" id="KW-1015">Disulfide bond</keyword>
<feature type="transmembrane region" description="Helical" evidence="7">
    <location>
        <begin position="33"/>
        <end position="53"/>
    </location>
</feature>
<proteinExistence type="inferred from homology"/>
<accession>A0ABW5G2X1</accession>
<keyword evidence="10" id="KW-1185">Reference proteome</keyword>
<keyword evidence="7" id="KW-0472">Membrane</keyword>
<feature type="domain" description="Thioredoxin-like fold" evidence="8">
    <location>
        <begin position="83"/>
        <end position="244"/>
    </location>
</feature>
<evidence type="ECO:0000256" key="6">
    <source>
        <dbReference type="SAM" id="MobiDB-lite"/>
    </source>
</evidence>
<gene>
    <name evidence="9" type="ORF">ACFSXZ_29105</name>
</gene>
<keyword evidence="2" id="KW-0732">Signal</keyword>
<dbReference type="Proteomes" id="UP001597417">
    <property type="component" value="Unassembled WGS sequence"/>
</dbReference>
<protein>
    <submittedName>
        <fullName evidence="9">DsbA family protein</fullName>
    </submittedName>
</protein>
<dbReference type="InterPro" id="IPR036249">
    <property type="entry name" value="Thioredoxin-like_sf"/>
</dbReference>
<evidence type="ECO:0000256" key="1">
    <source>
        <dbReference type="ARBA" id="ARBA00005791"/>
    </source>
</evidence>
<reference evidence="10" key="1">
    <citation type="journal article" date="2019" name="Int. J. Syst. Evol. Microbiol.">
        <title>The Global Catalogue of Microorganisms (GCM) 10K type strain sequencing project: providing services to taxonomists for standard genome sequencing and annotation.</title>
        <authorList>
            <consortium name="The Broad Institute Genomics Platform"/>
            <consortium name="The Broad Institute Genome Sequencing Center for Infectious Disease"/>
            <person name="Wu L."/>
            <person name="Ma J."/>
        </authorList>
    </citation>
    <scope>NUCLEOTIDE SEQUENCE [LARGE SCALE GENOMIC DNA]</scope>
    <source>
        <strain evidence="10">CGMCC 4.7645</strain>
    </source>
</reference>
<feature type="compositionally biased region" description="Low complexity" evidence="6">
    <location>
        <begin position="14"/>
        <end position="23"/>
    </location>
</feature>
<keyword evidence="3" id="KW-0560">Oxidoreductase</keyword>
<dbReference type="CDD" id="cd02972">
    <property type="entry name" value="DsbA_family"/>
    <property type="match status" value="1"/>
</dbReference>
<organism evidence="9 10">
    <name type="scientific">Amycolatopsis pigmentata</name>
    <dbReference type="NCBI Taxonomy" id="450801"/>
    <lineage>
        <taxon>Bacteria</taxon>
        <taxon>Bacillati</taxon>
        <taxon>Actinomycetota</taxon>
        <taxon>Actinomycetes</taxon>
        <taxon>Pseudonocardiales</taxon>
        <taxon>Pseudonocardiaceae</taxon>
        <taxon>Amycolatopsis</taxon>
    </lineage>
</organism>
<evidence type="ECO:0000313" key="9">
    <source>
        <dbReference type="EMBL" id="MFD2420397.1"/>
    </source>
</evidence>
<dbReference type="InterPro" id="IPR012336">
    <property type="entry name" value="Thioredoxin-like_fold"/>
</dbReference>
<keyword evidence="7" id="KW-0812">Transmembrane</keyword>
<keyword evidence="5" id="KW-0676">Redox-active center</keyword>
<feature type="region of interest" description="Disordered" evidence="6">
    <location>
        <begin position="1"/>
        <end position="23"/>
    </location>
</feature>
<comment type="similarity">
    <text evidence="1">Belongs to the thioredoxin family. DsbA subfamily.</text>
</comment>
<evidence type="ECO:0000256" key="5">
    <source>
        <dbReference type="ARBA" id="ARBA00023284"/>
    </source>
</evidence>
<dbReference type="EMBL" id="JBHUKR010000018">
    <property type="protein sequence ID" value="MFD2420397.1"/>
    <property type="molecule type" value="Genomic_DNA"/>
</dbReference>
<evidence type="ECO:0000259" key="8">
    <source>
        <dbReference type="Pfam" id="PF13462"/>
    </source>
</evidence>
<comment type="caution">
    <text evidence="9">The sequence shown here is derived from an EMBL/GenBank/DDBJ whole genome shotgun (WGS) entry which is preliminary data.</text>
</comment>
<evidence type="ECO:0000313" key="10">
    <source>
        <dbReference type="Proteomes" id="UP001597417"/>
    </source>
</evidence>
<evidence type="ECO:0000256" key="2">
    <source>
        <dbReference type="ARBA" id="ARBA00022729"/>
    </source>
</evidence>
<dbReference type="Pfam" id="PF13462">
    <property type="entry name" value="Thioredoxin_4"/>
    <property type="match status" value="1"/>
</dbReference>
<evidence type="ECO:0000256" key="7">
    <source>
        <dbReference type="SAM" id="Phobius"/>
    </source>
</evidence>
<dbReference type="PANTHER" id="PTHR13887">
    <property type="entry name" value="GLUTATHIONE S-TRANSFERASE KAPPA"/>
    <property type="match status" value="1"/>
</dbReference>
<keyword evidence="7" id="KW-1133">Transmembrane helix</keyword>
<dbReference type="PANTHER" id="PTHR13887:SF14">
    <property type="entry name" value="DISULFIDE BOND FORMATION PROTEIN D"/>
    <property type="match status" value="1"/>
</dbReference>
<evidence type="ECO:0000256" key="4">
    <source>
        <dbReference type="ARBA" id="ARBA00023157"/>
    </source>
</evidence>
<dbReference type="RefSeq" id="WP_378268427.1">
    <property type="nucleotide sequence ID" value="NZ_JBHUKR010000018.1"/>
</dbReference>
<name>A0ABW5G2X1_9PSEU</name>
<evidence type="ECO:0000256" key="3">
    <source>
        <dbReference type="ARBA" id="ARBA00023002"/>
    </source>
</evidence>
<dbReference type="Gene3D" id="3.40.30.10">
    <property type="entry name" value="Glutaredoxin"/>
    <property type="match status" value="1"/>
</dbReference>